<comment type="similarity">
    <text evidence="4">Belongs to the zinc-containing alcohol dehydrogenase family.</text>
</comment>
<evidence type="ECO:0000313" key="6">
    <source>
        <dbReference type="EMBL" id="AJY48102.1"/>
    </source>
</evidence>
<accession>A0A0D5LWE7</accession>
<evidence type="ECO:0000313" key="7">
    <source>
        <dbReference type="Proteomes" id="UP000032611"/>
    </source>
</evidence>
<name>A0A0D5LWE7_MAREN</name>
<dbReference type="STRING" id="1486262.TM49_10080"/>
<dbReference type="PROSITE" id="PS00059">
    <property type="entry name" value="ADH_ZINC"/>
    <property type="match status" value="1"/>
</dbReference>
<dbReference type="SUPFAM" id="SSF50129">
    <property type="entry name" value="GroES-like"/>
    <property type="match status" value="1"/>
</dbReference>
<protein>
    <submittedName>
        <fullName evidence="6">Iditol 2-dehydrogenase</fullName>
    </submittedName>
</protein>
<dbReference type="PANTHER" id="PTHR43401">
    <property type="entry name" value="L-THREONINE 3-DEHYDROGENASE"/>
    <property type="match status" value="1"/>
</dbReference>
<dbReference type="GO" id="GO:0008270">
    <property type="term" value="F:zinc ion binding"/>
    <property type="evidence" value="ECO:0007669"/>
    <property type="project" value="InterPro"/>
</dbReference>
<dbReference type="Pfam" id="PF08240">
    <property type="entry name" value="ADH_N"/>
    <property type="match status" value="1"/>
</dbReference>
<dbReference type="RefSeq" id="WP_045685096.1">
    <property type="nucleotide sequence ID" value="NZ_CP010803.1"/>
</dbReference>
<gene>
    <name evidence="6" type="ORF">TM49_10080</name>
</gene>
<dbReference type="Proteomes" id="UP000032611">
    <property type="component" value="Chromosome"/>
</dbReference>
<keyword evidence="2 4" id="KW-0862">Zinc</keyword>
<evidence type="ECO:0000256" key="3">
    <source>
        <dbReference type="ARBA" id="ARBA00023002"/>
    </source>
</evidence>
<dbReference type="SUPFAM" id="SSF51735">
    <property type="entry name" value="NAD(P)-binding Rossmann-fold domains"/>
    <property type="match status" value="1"/>
</dbReference>
<keyword evidence="1 4" id="KW-0479">Metal-binding</keyword>
<dbReference type="GO" id="GO:0016616">
    <property type="term" value="F:oxidoreductase activity, acting on the CH-OH group of donors, NAD or NADP as acceptor"/>
    <property type="evidence" value="ECO:0007669"/>
    <property type="project" value="UniProtKB-ARBA"/>
</dbReference>
<evidence type="ECO:0000256" key="1">
    <source>
        <dbReference type="ARBA" id="ARBA00022723"/>
    </source>
</evidence>
<keyword evidence="7" id="KW-1185">Reference proteome</keyword>
<dbReference type="OrthoDB" id="9809185at2"/>
<dbReference type="InterPro" id="IPR036291">
    <property type="entry name" value="NAD(P)-bd_dom_sf"/>
</dbReference>
<dbReference type="SMART" id="SM00829">
    <property type="entry name" value="PKS_ER"/>
    <property type="match status" value="1"/>
</dbReference>
<reference evidence="6 7" key="1">
    <citation type="journal article" date="2015" name="Genome Announc.">
        <title>Complete genome sequence of Martelella endophytica YC6887, which has antifungal activity associated with a halophyte.</title>
        <authorList>
            <person name="Khan A."/>
            <person name="Khan H."/>
            <person name="Chung E.J."/>
            <person name="Hossain M.T."/>
            <person name="Chung Y.R."/>
        </authorList>
    </citation>
    <scope>NUCLEOTIDE SEQUENCE [LARGE SCALE GENOMIC DNA]</scope>
    <source>
        <strain evidence="6">YC6887</strain>
    </source>
</reference>
<sequence>MTTIPEEMRAVVCHGPEDYRLETRPVPKPGPGEVLVRVVATGVCASDVKCFSGAPMFWGDEGRSGYCESGVTAGHEFVGQVVALGEGAGEKYGLAVGDHAVSEQIVPCGTCRYCRSGHYWMCQPHDIYGFHHATQGSWAEYMLFPAKALNYKLPETLNPRYGVFVEPLGCSIHAVERGNIGLSDVVVISGCGALGLGMVAAARMKSPARLIALDLNPHRLELARKCGADIVINPAETDAVAEIRALTDGYGCDVYIEATGAAKSVEQGLLAIRKLGTFVEFSVFREKVTVDWTIIGDSKELNLHGSHLSPGTYPTAIRMLEQGLLPMEDILTHTLPLEDFRKGIAIAADGSQSLKVVLEPGRAG</sequence>
<dbReference type="InterPro" id="IPR013154">
    <property type="entry name" value="ADH-like_N"/>
</dbReference>
<dbReference type="InterPro" id="IPR002328">
    <property type="entry name" value="ADH_Zn_CS"/>
</dbReference>
<dbReference type="InterPro" id="IPR050129">
    <property type="entry name" value="Zn_alcohol_dh"/>
</dbReference>
<dbReference type="PANTHER" id="PTHR43401:SF2">
    <property type="entry name" value="L-THREONINE 3-DEHYDROGENASE"/>
    <property type="match status" value="1"/>
</dbReference>
<dbReference type="KEGG" id="mey:TM49_10080"/>
<dbReference type="HOGENOM" id="CLU_026673_11_0_5"/>
<dbReference type="InterPro" id="IPR020843">
    <property type="entry name" value="ER"/>
</dbReference>
<dbReference type="InterPro" id="IPR011032">
    <property type="entry name" value="GroES-like_sf"/>
</dbReference>
<comment type="cofactor">
    <cofactor evidence="4">
        <name>Zn(2+)</name>
        <dbReference type="ChEBI" id="CHEBI:29105"/>
    </cofactor>
</comment>
<evidence type="ECO:0000256" key="2">
    <source>
        <dbReference type="ARBA" id="ARBA00022833"/>
    </source>
</evidence>
<dbReference type="Gene3D" id="3.40.50.720">
    <property type="entry name" value="NAD(P)-binding Rossmann-like Domain"/>
    <property type="match status" value="1"/>
</dbReference>
<dbReference type="Pfam" id="PF00107">
    <property type="entry name" value="ADH_zinc_N"/>
    <property type="match status" value="1"/>
</dbReference>
<dbReference type="EMBL" id="CP010803">
    <property type="protein sequence ID" value="AJY48102.1"/>
    <property type="molecule type" value="Genomic_DNA"/>
</dbReference>
<evidence type="ECO:0000259" key="5">
    <source>
        <dbReference type="SMART" id="SM00829"/>
    </source>
</evidence>
<feature type="domain" description="Enoyl reductase (ER)" evidence="5">
    <location>
        <begin position="15"/>
        <end position="358"/>
    </location>
</feature>
<evidence type="ECO:0000256" key="4">
    <source>
        <dbReference type="RuleBase" id="RU361277"/>
    </source>
</evidence>
<proteinExistence type="inferred from homology"/>
<dbReference type="AlphaFoldDB" id="A0A0D5LWE7"/>
<dbReference type="InterPro" id="IPR013149">
    <property type="entry name" value="ADH-like_C"/>
</dbReference>
<dbReference type="Gene3D" id="3.90.180.10">
    <property type="entry name" value="Medium-chain alcohol dehydrogenases, catalytic domain"/>
    <property type="match status" value="1"/>
</dbReference>
<organism evidence="6 7">
    <name type="scientific">Martelella endophytica</name>
    <dbReference type="NCBI Taxonomy" id="1486262"/>
    <lineage>
        <taxon>Bacteria</taxon>
        <taxon>Pseudomonadati</taxon>
        <taxon>Pseudomonadota</taxon>
        <taxon>Alphaproteobacteria</taxon>
        <taxon>Hyphomicrobiales</taxon>
        <taxon>Aurantimonadaceae</taxon>
        <taxon>Martelella</taxon>
    </lineage>
</organism>
<keyword evidence="3" id="KW-0560">Oxidoreductase</keyword>
<dbReference type="PATRIC" id="fig|1486262.3.peg.2084"/>